<dbReference type="EMBL" id="BARS01010497">
    <property type="protein sequence ID" value="GAF94231.1"/>
    <property type="molecule type" value="Genomic_DNA"/>
</dbReference>
<evidence type="ECO:0000256" key="1">
    <source>
        <dbReference type="ARBA" id="ARBA00004162"/>
    </source>
</evidence>
<evidence type="ECO:0000256" key="3">
    <source>
        <dbReference type="ARBA" id="ARBA00022692"/>
    </source>
</evidence>
<feature type="non-terminal residue" evidence="7">
    <location>
        <position position="130"/>
    </location>
</feature>
<dbReference type="Pfam" id="PF02472">
    <property type="entry name" value="ExbD"/>
    <property type="match status" value="1"/>
</dbReference>
<evidence type="ECO:0000256" key="5">
    <source>
        <dbReference type="ARBA" id="ARBA00023136"/>
    </source>
</evidence>
<keyword evidence="5 6" id="KW-0472">Membrane</keyword>
<comment type="subcellular location">
    <subcellularLocation>
        <location evidence="1">Cell membrane</location>
        <topology evidence="1">Single-pass membrane protein</topology>
    </subcellularLocation>
</comment>
<dbReference type="InterPro" id="IPR003400">
    <property type="entry name" value="ExbD"/>
</dbReference>
<sequence length="130" mass="14250">MNIRRSTRIPPLVPVASMGDIAFLLIIFFMVTSNFIKEAHVEIDQATAPEIEVMKESQLSVTVDKDGNLWLQGQPCPVQILEEGVSALLAEREDKVVMLKIDKDVPNQTYGPVFLALSKAGAEIALVGTQ</sequence>
<dbReference type="AlphaFoldDB" id="X0U4E5"/>
<evidence type="ECO:0000313" key="7">
    <source>
        <dbReference type="EMBL" id="GAF94231.1"/>
    </source>
</evidence>
<keyword evidence="3 6" id="KW-0812">Transmembrane</keyword>
<dbReference type="PANTHER" id="PTHR30558:SF3">
    <property type="entry name" value="BIOPOLYMER TRANSPORT PROTEIN EXBD-RELATED"/>
    <property type="match status" value="1"/>
</dbReference>
<keyword evidence="2" id="KW-1003">Cell membrane</keyword>
<evidence type="ECO:0008006" key="8">
    <source>
        <dbReference type="Google" id="ProtNLM"/>
    </source>
</evidence>
<feature type="transmembrane region" description="Helical" evidence="6">
    <location>
        <begin position="12"/>
        <end position="31"/>
    </location>
</feature>
<dbReference type="Gene3D" id="3.30.420.270">
    <property type="match status" value="1"/>
</dbReference>
<dbReference type="PANTHER" id="PTHR30558">
    <property type="entry name" value="EXBD MEMBRANE COMPONENT OF PMF-DRIVEN MACROMOLECULE IMPORT SYSTEM"/>
    <property type="match status" value="1"/>
</dbReference>
<reference evidence="7" key="1">
    <citation type="journal article" date="2014" name="Front. Microbiol.">
        <title>High frequency of phylogenetically diverse reductive dehalogenase-homologous genes in deep subseafloor sedimentary metagenomes.</title>
        <authorList>
            <person name="Kawai M."/>
            <person name="Futagami T."/>
            <person name="Toyoda A."/>
            <person name="Takaki Y."/>
            <person name="Nishi S."/>
            <person name="Hori S."/>
            <person name="Arai W."/>
            <person name="Tsubouchi T."/>
            <person name="Morono Y."/>
            <person name="Uchiyama I."/>
            <person name="Ito T."/>
            <person name="Fujiyama A."/>
            <person name="Inagaki F."/>
            <person name="Takami H."/>
        </authorList>
    </citation>
    <scope>NUCLEOTIDE SEQUENCE</scope>
    <source>
        <strain evidence="7">Expedition CK06-06</strain>
    </source>
</reference>
<gene>
    <name evidence="7" type="ORF">S01H1_19435</name>
</gene>
<comment type="caution">
    <text evidence="7">The sequence shown here is derived from an EMBL/GenBank/DDBJ whole genome shotgun (WGS) entry which is preliminary data.</text>
</comment>
<dbReference type="GO" id="GO:0022857">
    <property type="term" value="F:transmembrane transporter activity"/>
    <property type="evidence" value="ECO:0007669"/>
    <property type="project" value="InterPro"/>
</dbReference>
<dbReference type="GO" id="GO:0005886">
    <property type="term" value="C:plasma membrane"/>
    <property type="evidence" value="ECO:0007669"/>
    <property type="project" value="UniProtKB-SubCell"/>
</dbReference>
<organism evidence="7">
    <name type="scientific">marine sediment metagenome</name>
    <dbReference type="NCBI Taxonomy" id="412755"/>
    <lineage>
        <taxon>unclassified sequences</taxon>
        <taxon>metagenomes</taxon>
        <taxon>ecological metagenomes</taxon>
    </lineage>
</organism>
<protein>
    <recommendedName>
        <fullName evidence="8">Biopolymer transport protein ExbD/TolR</fullName>
    </recommendedName>
</protein>
<evidence type="ECO:0000256" key="2">
    <source>
        <dbReference type="ARBA" id="ARBA00022475"/>
    </source>
</evidence>
<accession>X0U4E5</accession>
<evidence type="ECO:0000256" key="6">
    <source>
        <dbReference type="SAM" id="Phobius"/>
    </source>
</evidence>
<name>X0U4E5_9ZZZZ</name>
<evidence type="ECO:0000256" key="4">
    <source>
        <dbReference type="ARBA" id="ARBA00022989"/>
    </source>
</evidence>
<proteinExistence type="predicted"/>
<keyword evidence="4 6" id="KW-1133">Transmembrane helix</keyword>